<dbReference type="Gene3D" id="3.40.630.170">
    <property type="match status" value="1"/>
</dbReference>
<proteinExistence type="inferred from homology"/>
<dbReference type="PIRSF" id="PIRSF015892">
    <property type="entry name" value="N-myristl_transf"/>
    <property type="match status" value="1"/>
</dbReference>
<keyword evidence="3 5" id="KW-0808">Transferase</keyword>
<reference evidence="10" key="1">
    <citation type="submission" date="2015-11" db="EMBL/GenBank/DDBJ databases">
        <title>De novo transcriptome assembly of four potential Pierce s Disease insect vectors from Arizona vineyards.</title>
        <authorList>
            <person name="Tassone E.E."/>
        </authorList>
    </citation>
    <scope>NUCLEOTIDE SEQUENCE</scope>
</reference>
<dbReference type="Pfam" id="PF02799">
    <property type="entry name" value="NMT_C"/>
    <property type="match status" value="1"/>
</dbReference>
<dbReference type="CDD" id="cd04301">
    <property type="entry name" value="NAT_SF"/>
    <property type="match status" value="1"/>
</dbReference>
<dbReference type="PROSITE" id="PS00976">
    <property type="entry name" value="NMT_2"/>
    <property type="match status" value="1"/>
</dbReference>
<gene>
    <name evidence="10" type="ORF">g.50942</name>
</gene>
<protein>
    <recommendedName>
        <fullName evidence="2 5">Glycylpeptide N-tetradecanoyltransferase</fullName>
        <ecNumber evidence="2 5">2.3.1.97</ecNumber>
    </recommendedName>
</protein>
<dbReference type="InterPro" id="IPR022677">
    <property type="entry name" value="NMT_C"/>
</dbReference>
<dbReference type="SUPFAM" id="SSF55729">
    <property type="entry name" value="Acyl-CoA N-acyltransferases (Nat)"/>
    <property type="match status" value="2"/>
</dbReference>
<evidence type="ECO:0000259" key="8">
    <source>
        <dbReference type="Pfam" id="PF01233"/>
    </source>
</evidence>
<comment type="catalytic activity">
    <reaction evidence="5">
        <text>N-terminal glycyl-[protein] + tetradecanoyl-CoA = N-tetradecanoylglycyl-[protein] + CoA + H(+)</text>
        <dbReference type="Rhea" id="RHEA:15521"/>
        <dbReference type="Rhea" id="RHEA-COMP:12666"/>
        <dbReference type="Rhea" id="RHEA-COMP:12667"/>
        <dbReference type="ChEBI" id="CHEBI:15378"/>
        <dbReference type="ChEBI" id="CHEBI:57287"/>
        <dbReference type="ChEBI" id="CHEBI:57385"/>
        <dbReference type="ChEBI" id="CHEBI:64723"/>
        <dbReference type="ChEBI" id="CHEBI:133050"/>
        <dbReference type="EC" id="2.3.1.97"/>
    </reaction>
</comment>
<evidence type="ECO:0000256" key="6">
    <source>
        <dbReference type="RuleBase" id="RU004178"/>
    </source>
</evidence>
<feature type="region of interest" description="Disordered" evidence="7">
    <location>
        <begin position="1"/>
        <end position="27"/>
    </location>
</feature>
<evidence type="ECO:0000259" key="9">
    <source>
        <dbReference type="Pfam" id="PF02799"/>
    </source>
</evidence>
<sequence length="390" mass="44776">MDVQNEASKEHQSSSTQSVPKTDEKPTVNEIEIKSLSVNNTNPHSLLHEGFHWDSLDLDDPLMLQELYTFLNEHYVEDADSLFRFDYPPNLLKWALQPPGWLKDWHYGVRTAKNGGLIGFVSAIPVTLRIYNRIQKMVNISFLCVHKDHRSKKVAHMLIQELTRRVNEAGILHAIFTTGEVLLNPVGSNKYWHRPLNTEKLIEINFMQVSNKMTKQDMVKRYQLPCCSRTPGFRKLTADDVPQAHRLLTDYLSRFDLVPLFTREEFCHWFLPQSGIIDSFIVENDGNITDMVSFYTLPATIIQHPTHRTLKIAFSFYNVSTKTSWGDLMQDTLIYASNAGIDVFNASDAMENEKFLKTLKFGMGDGTLRYFLFNWVCAPVASNKIGLIVP</sequence>
<evidence type="ECO:0000256" key="7">
    <source>
        <dbReference type="SAM" id="MobiDB-lite"/>
    </source>
</evidence>
<evidence type="ECO:0000256" key="4">
    <source>
        <dbReference type="ARBA" id="ARBA00023315"/>
    </source>
</evidence>
<dbReference type="FunFam" id="3.40.630.170:FF:000003">
    <property type="entry name" value="Glycylpeptide N-tetradecanoyltransferase"/>
    <property type="match status" value="1"/>
</dbReference>
<dbReference type="InterPro" id="IPR022678">
    <property type="entry name" value="NMT_CS"/>
</dbReference>
<dbReference type="Pfam" id="PF01233">
    <property type="entry name" value="NMT"/>
    <property type="match status" value="1"/>
</dbReference>
<dbReference type="EMBL" id="GEBQ01004655">
    <property type="protein sequence ID" value="JAT35322.1"/>
    <property type="molecule type" value="Transcribed_RNA"/>
</dbReference>
<dbReference type="GO" id="GO:0005737">
    <property type="term" value="C:cytoplasm"/>
    <property type="evidence" value="ECO:0007669"/>
    <property type="project" value="TreeGrafter"/>
</dbReference>
<keyword evidence="4 5" id="KW-0012">Acyltransferase</keyword>
<evidence type="ECO:0000256" key="5">
    <source>
        <dbReference type="RuleBase" id="RU000586"/>
    </source>
</evidence>
<dbReference type="EC" id="2.3.1.97" evidence="2 5"/>
<feature type="domain" description="Glycylpeptide N-tetradecanoyltransferase N-terminal" evidence="8">
    <location>
        <begin position="41"/>
        <end position="187"/>
    </location>
</feature>
<accession>A0A1B6MHE0</accession>
<evidence type="ECO:0000256" key="3">
    <source>
        <dbReference type="ARBA" id="ARBA00022679"/>
    </source>
</evidence>
<evidence type="ECO:0000256" key="2">
    <source>
        <dbReference type="ARBA" id="ARBA00012923"/>
    </source>
</evidence>
<organism evidence="10">
    <name type="scientific">Graphocephala atropunctata</name>
    <dbReference type="NCBI Taxonomy" id="36148"/>
    <lineage>
        <taxon>Eukaryota</taxon>
        <taxon>Metazoa</taxon>
        <taxon>Ecdysozoa</taxon>
        <taxon>Arthropoda</taxon>
        <taxon>Hexapoda</taxon>
        <taxon>Insecta</taxon>
        <taxon>Pterygota</taxon>
        <taxon>Neoptera</taxon>
        <taxon>Paraneoptera</taxon>
        <taxon>Hemiptera</taxon>
        <taxon>Auchenorrhyncha</taxon>
        <taxon>Membracoidea</taxon>
        <taxon>Cicadellidae</taxon>
        <taxon>Cicadellinae</taxon>
        <taxon>Cicadellini</taxon>
        <taxon>Graphocephala</taxon>
    </lineage>
</organism>
<feature type="domain" description="Glycylpeptide N-tetradecanoyltransferase C-terminal" evidence="9">
    <location>
        <begin position="203"/>
        <end position="382"/>
    </location>
</feature>
<evidence type="ECO:0000313" key="10">
    <source>
        <dbReference type="EMBL" id="JAT35322.1"/>
    </source>
</evidence>
<dbReference type="AlphaFoldDB" id="A0A1B6MHE0"/>
<dbReference type="InterPro" id="IPR016181">
    <property type="entry name" value="Acyl_CoA_acyltransferase"/>
</dbReference>
<name>A0A1B6MHE0_9HEMI</name>
<evidence type="ECO:0000256" key="1">
    <source>
        <dbReference type="ARBA" id="ARBA00009469"/>
    </source>
</evidence>
<dbReference type="GO" id="GO:0004379">
    <property type="term" value="F:glycylpeptide N-tetradecanoyltransferase activity"/>
    <property type="evidence" value="ECO:0007669"/>
    <property type="project" value="UniProtKB-EC"/>
</dbReference>
<comment type="function">
    <text evidence="5">Adds a myristoyl group to the N-terminal glycine residue of certain cellular proteins.</text>
</comment>
<dbReference type="PANTHER" id="PTHR11377:SF5">
    <property type="entry name" value="GLYCYLPEPTIDE N-TETRADECANOYLTRANSFERASE"/>
    <property type="match status" value="1"/>
</dbReference>
<comment type="similarity">
    <text evidence="1 6">Belongs to the NMT family.</text>
</comment>
<dbReference type="InterPro" id="IPR000903">
    <property type="entry name" value="NMT"/>
</dbReference>
<dbReference type="PANTHER" id="PTHR11377">
    <property type="entry name" value="N-MYRISTOYL TRANSFERASE"/>
    <property type="match status" value="1"/>
</dbReference>
<dbReference type="InterPro" id="IPR022676">
    <property type="entry name" value="NMT_N"/>
</dbReference>